<dbReference type="OMA" id="NGCMLTG"/>
<dbReference type="InterPro" id="IPR001424">
    <property type="entry name" value="SOD_Cu_Zn_dom"/>
</dbReference>
<sequence>MFLTAWLFAIFSQDGDAPTTVTINVSGLKLGLHGFHVHSLGDTTNGCMLTGPHYNPAGKEHGASEDEN</sequence>
<keyword evidence="5" id="KW-1185">Reference proteome</keyword>
<evidence type="ECO:0000313" key="5">
    <source>
        <dbReference type="Proteomes" id="UP000222542"/>
    </source>
</evidence>
<proteinExistence type="predicted"/>
<protein>
    <submittedName>
        <fullName evidence="4">Superoxide dismutase [Cu-Zn]</fullName>
    </submittedName>
</protein>
<feature type="domain" description="Superoxide dismutase copper/zinc binding" evidence="3">
    <location>
        <begin position="11"/>
        <end position="67"/>
    </location>
</feature>
<dbReference type="GO" id="GO:0004784">
    <property type="term" value="F:superoxide dismutase activity"/>
    <property type="evidence" value="ECO:0000318"/>
    <property type="project" value="GO_Central"/>
</dbReference>
<keyword evidence="1" id="KW-0186">Copper</keyword>
<dbReference type="STRING" id="4072.A0A2G2YRR1"/>
<dbReference type="Gene3D" id="2.60.40.200">
    <property type="entry name" value="Superoxide dismutase, copper/zinc binding domain"/>
    <property type="match status" value="1"/>
</dbReference>
<dbReference type="Proteomes" id="UP000222542">
    <property type="component" value="Unassembled WGS sequence"/>
</dbReference>
<name>A0A2G2YRR1_CAPAN</name>
<dbReference type="AlphaFoldDB" id="A0A2G2YRR1"/>
<dbReference type="GO" id="GO:0019430">
    <property type="term" value="P:removal of superoxide radicals"/>
    <property type="evidence" value="ECO:0000318"/>
    <property type="project" value="GO_Central"/>
</dbReference>
<comment type="caution">
    <text evidence="4">The sequence shown here is derived from an EMBL/GenBank/DDBJ whole genome shotgun (WGS) entry which is preliminary data.</text>
</comment>
<dbReference type="PANTHER" id="PTHR10003">
    <property type="entry name" value="SUPEROXIDE DISMUTASE CU-ZN -RELATED"/>
    <property type="match status" value="1"/>
</dbReference>
<dbReference type="GO" id="GO:0005507">
    <property type="term" value="F:copper ion binding"/>
    <property type="evidence" value="ECO:0000318"/>
    <property type="project" value="GO_Central"/>
</dbReference>
<accession>A0A2G2YRR1</accession>
<dbReference type="SUPFAM" id="SSF49329">
    <property type="entry name" value="Cu,Zn superoxide dismutase-like"/>
    <property type="match status" value="1"/>
</dbReference>
<reference evidence="4 5" key="1">
    <citation type="journal article" date="2014" name="Nat. Genet.">
        <title>Genome sequence of the hot pepper provides insights into the evolution of pungency in Capsicum species.</title>
        <authorList>
            <person name="Kim S."/>
            <person name="Park M."/>
            <person name="Yeom S.I."/>
            <person name="Kim Y.M."/>
            <person name="Lee J.M."/>
            <person name="Lee H.A."/>
            <person name="Seo E."/>
            <person name="Choi J."/>
            <person name="Cheong K."/>
            <person name="Kim K.T."/>
            <person name="Jung K."/>
            <person name="Lee G.W."/>
            <person name="Oh S.K."/>
            <person name="Bae C."/>
            <person name="Kim S.B."/>
            <person name="Lee H.Y."/>
            <person name="Kim S.Y."/>
            <person name="Kim M.S."/>
            <person name="Kang B.C."/>
            <person name="Jo Y.D."/>
            <person name="Yang H.B."/>
            <person name="Jeong H.J."/>
            <person name="Kang W.H."/>
            <person name="Kwon J.K."/>
            <person name="Shin C."/>
            <person name="Lim J.Y."/>
            <person name="Park J.H."/>
            <person name="Huh J.H."/>
            <person name="Kim J.S."/>
            <person name="Kim B.D."/>
            <person name="Cohen O."/>
            <person name="Paran I."/>
            <person name="Suh M.C."/>
            <person name="Lee S.B."/>
            <person name="Kim Y.K."/>
            <person name="Shin Y."/>
            <person name="Noh S.J."/>
            <person name="Park J."/>
            <person name="Seo Y.S."/>
            <person name="Kwon S.Y."/>
            <person name="Kim H.A."/>
            <person name="Park J.M."/>
            <person name="Kim H.J."/>
            <person name="Choi S.B."/>
            <person name="Bosland P.W."/>
            <person name="Reeves G."/>
            <person name="Jo S.H."/>
            <person name="Lee B.W."/>
            <person name="Cho H.T."/>
            <person name="Choi H.S."/>
            <person name="Lee M.S."/>
            <person name="Yu Y."/>
            <person name="Do Choi Y."/>
            <person name="Park B.S."/>
            <person name="van Deynze A."/>
            <person name="Ashrafi H."/>
            <person name="Hill T."/>
            <person name="Kim W.T."/>
            <person name="Pai H.S."/>
            <person name="Ahn H.K."/>
            <person name="Yeam I."/>
            <person name="Giovannoni J.J."/>
            <person name="Rose J.K."/>
            <person name="Sorensen I."/>
            <person name="Lee S.J."/>
            <person name="Kim R.W."/>
            <person name="Choi I.Y."/>
            <person name="Choi B.S."/>
            <person name="Lim J.S."/>
            <person name="Lee Y.H."/>
            <person name="Choi D."/>
        </authorList>
    </citation>
    <scope>NUCLEOTIDE SEQUENCE [LARGE SCALE GENOMIC DNA]</scope>
    <source>
        <strain evidence="5">cv. CM334</strain>
    </source>
</reference>
<dbReference type="InterPro" id="IPR036423">
    <property type="entry name" value="SOD-like_Cu/Zn_dom_sf"/>
</dbReference>
<keyword evidence="2" id="KW-0732">Signal</keyword>
<gene>
    <name evidence="4" type="ORF">T459_23214</name>
</gene>
<dbReference type="EMBL" id="AYRZ02000009">
    <property type="protein sequence ID" value="PHT72429.1"/>
    <property type="molecule type" value="Genomic_DNA"/>
</dbReference>
<reference evidence="4 5" key="2">
    <citation type="journal article" date="2017" name="Genome Biol.">
        <title>New reference genome sequences of hot pepper reveal the massive evolution of plant disease-resistance genes by retroduplication.</title>
        <authorList>
            <person name="Kim S."/>
            <person name="Park J."/>
            <person name="Yeom S.I."/>
            <person name="Kim Y.M."/>
            <person name="Seo E."/>
            <person name="Kim K.T."/>
            <person name="Kim M.S."/>
            <person name="Lee J.M."/>
            <person name="Cheong K."/>
            <person name="Shin H.S."/>
            <person name="Kim S.B."/>
            <person name="Han K."/>
            <person name="Lee J."/>
            <person name="Park M."/>
            <person name="Lee H.A."/>
            <person name="Lee H.Y."/>
            <person name="Lee Y."/>
            <person name="Oh S."/>
            <person name="Lee J.H."/>
            <person name="Choi E."/>
            <person name="Choi E."/>
            <person name="Lee S.E."/>
            <person name="Jeon J."/>
            <person name="Kim H."/>
            <person name="Choi G."/>
            <person name="Song H."/>
            <person name="Lee J."/>
            <person name="Lee S.C."/>
            <person name="Kwon J.K."/>
            <person name="Lee H.Y."/>
            <person name="Koo N."/>
            <person name="Hong Y."/>
            <person name="Kim R.W."/>
            <person name="Kang W.H."/>
            <person name="Huh J.H."/>
            <person name="Kang B.C."/>
            <person name="Yang T.J."/>
            <person name="Lee Y.H."/>
            <person name="Bennetzen J.L."/>
            <person name="Choi D."/>
        </authorList>
    </citation>
    <scope>NUCLEOTIDE SEQUENCE [LARGE SCALE GENOMIC DNA]</scope>
    <source>
        <strain evidence="5">cv. CM334</strain>
    </source>
</reference>
<feature type="signal peptide" evidence="2">
    <location>
        <begin position="1"/>
        <end position="17"/>
    </location>
</feature>
<dbReference type="Pfam" id="PF00080">
    <property type="entry name" value="Sod_Cu"/>
    <property type="match status" value="1"/>
</dbReference>
<evidence type="ECO:0000256" key="2">
    <source>
        <dbReference type="SAM" id="SignalP"/>
    </source>
</evidence>
<organism evidence="4 5">
    <name type="scientific">Capsicum annuum</name>
    <name type="common">Capsicum pepper</name>
    <dbReference type="NCBI Taxonomy" id="4072"/>
    <lineage>
        <taxon>Eukaryota</taxon>
        <taxon>Viridiplantae</taxon>
        <taxon>Streptophyta</taxon>
        <taxon>Embryophyta</taxon>
        <taxon>Tracheophyta</taxon>
        <taxon>Spermatophyta</taxon>
        <taxon>Magnoliopsida</taxon>
        <taxon>eudicotyledons</taxon>
        <taxon>Gunneridae</taxon>
        <taxon>Pentapetalae</taxon>
        <taxon>asterids</taxon>
        <taxon>lamiids</taxon>
        <taxon>Solanales</taxon>
        <taxon>Solanaceae</taxon>
        <taxon>Solanoideae</taxon>
        <taxon>Capsiceae</taxon>
        <taxon>Capsicum</taxon>
    </lineage>
</organism>
<evidence type="ECO:0000313" key="4">
    <source>
        <dbReference type="EMBL" id="PHT72429.1"/>
    </source>
</evidence>
<evidence type="ECO:0000259" key="3">
    <source>
        <dbReference type="Pfam" id="PF00080"/>
    </source>
</evidence>
<dbReference type="Gramene" id="PHT72429">
    <property type="protein sequence ID" value="PHT72429"/>
    <property type="gene ID" value="T459_23214"/>
</dbReference>
<dbReference type="InterPro" id="IPR024134">
    <property type="entry name" value="SOD_Cu/Zn_/chaperone"/>
</dbReference>
<feature type="chain" id="PRO_5013814395" evidence="2">
    <location>
        <begin position="18"/>
        <end position="68"/>
    </location>
</feature>
<evidence type="ECO:0000256" key="1">
    <source>
        <dbReference type="ARBA" id="ARBA00023008"/>
    </source>
</evidence>